<dbReference type="SUPFAM" id="SSF51679">
    <property type="entry name" value="Bacterial luciferase-like"/>
    <property type="match status" value="1"/>
</dbReference>
<dbReference type="PANTHER" id="PTHR42847:SF4">
    <property type="entry name" value="ALKANESULFONATE MONOOXYGENASE-RELATED"/>
    <property type="match status" value="1"/>
</dbReference>
<sequence>MDIGVVLPSGIPGVDGRVVVEWARRADAGPFSSVAVPDRLRYDNLDLMMTLAAAAAVTRRVRIMSNVLLTPLRPSPWLAKQVGTLTALAPDRVTLGVGVGARRQDYETAGVPWQRRGALLDEQLAALTSRPAHDDEQLVGPAPRGAVEILIGGASQRALDRLVAHGDGYVAGGIRPEFFSAEAAASVAAWRRAGRSGRPRLVAGGWFSSSEDLDDDASRWLASYFRQGGPPGFVNSGICRGTAGVTEQIRRFRAAGADEVILFPCTADLAELDWLAELVSGLADMPVGEPAFPAAGPPFDPHAVVPGTAGVRVYGAAEGPPADSR</sequence>
<dbReference type="InterPro" id="IPR036661">
    <property type="entry name" value="Luciferase-like_sf"/>
</dbReference>
<dbReference type="InterPro" id="IPR011251">
    <property type="entry name" value="Luciferase-like_dom"/>
</dbReference>
<name>A0A919U9F5_9ACTN</name>
<evidence type="ECO:0000313" key="7">
    <source>
        <dbReference type="Proteomes" id="UP000660611"/>
    </source>
</evidence>
<dbReference type="EMBL" id="BONQ01000015">
    <property type="protein sequence ID" value="GIG42598.1"/>
    <property type="molecule type" value="Genomic_DNA"/>
</dbReference>
<keyword evidence="1" id="KW-0285">Flavoprotein</keyword>
<comment type="caution">
    <text evidence="6">The sequence shown here is derived from an EMBL/GenBank/DDBJ whole genome shotgun (WGS) entry which is preliminary data.</text>
</comment>
<evidence type="ECO:0000256" key="4">
    <source>
        <dbReference type="ARBA" id="ARBA00023033"/>
    </source>
</evidence>
<evidence type="ECO:0000256" key="1">
    <source>
        <dbReference type="ARBA" id="ARBA00022630"/>
    </source>
</evidence>
<dbReference type="Proteomes" id="UP000660611">
    <property type="component" value="Unassembled WGS sequence"/>
</dbReference>
<evidence type="ECO:0000256" key="3">
    <source>
        <dbReference type="ARBA" id="ARBA00023002"/>
    </source>
</evidence>
<protein>
    <submittedName>
        <fullName evidence="6">Luciferase</fullName>
    </submittedName>
</protein>
<dbReference type="RefSeq" id="WP_203844486.1">
    <property type="nucleotide sequence ID" value="NZ_BAAAVW010000002.1"/>
</dbReference>
<dbReference type="GO" id="GO:0008726">
    <property type="term" value="F:alkanesulfonate monooxygenase activity"/>
    <property type="evidence" value="ECO:0007669"/>
    <property type="project" value="TreeGrafter"/>
</dbReference>
<dbReference type="Gene3D" id="3.20.20.30">
    <property type="entry name" value="Luciferase-like domain"/>
    <property type="match status" value="1"/>
</dbReference>
<dbReference type="Pfam" id="PF00296">
    <property type="entry name" value="Bac_luciferase"/>
    <property type="match status" value="1"/>
</dbReference>
<dbReference type="PANTHER" id="PTHR42847">
    <property type="entry name" value="ALKANESULFONATE MONOOXYGENASE"/>
    <property type="match status" value="1"/>
</dbReference>
<proteinExistence type="predicted"/>
<keyword evidence="2" id="KW-0288">FMN</keyword>
<accession>A0A919U9F5</accession>
<feature type="domain" description="Luciferase-like" evidence="5">
    <location>
        <begin position="1"/>
        <end position="229"/>
    </location>
</feature>
<keyword evidence="7" id="KW-1185">Reference proteome</keyword>
<keyword evidence="4" id="KW-0503">Monooxygenase</keyword>
<dbReference type="InterPro" id="IPR050172">
    <property type="entry name" value="SsuD_RutA_monooxygenase"/>
</dbReference>
<dbReference type="GO" id="GO:0046306">
    <property type="term" value="P:alkanesulfonate catabolic process"/>
    <property type="evidence" value="ECO:0007669"/>
    <property type="project" value="TreeGrafter"/>
</dbReference>
<evidence type="ECO:0000259" key="5">
    <source>
        <dbReference type="Pfam" id="PF00296"/>
    </source>
</evidence>
<evidence type="ECO:0000256" key="2">
    <source>
        <dbReference type="ARBA" id="ARBA00022643"/>
    </source>
</evidence>
<gene>
    <name evidence="6" type="ORF">Dsi01nite_006390</name>
</gene>
<dbReference type="AlphaFoldDB" id="A0A919U9F5"/>
<reference evidence="6" key="1">
    <citation type="submission" date="2021-01" db="EMBL/GenBank/DDBJ databases">
        <title>Whole genome shotgun sequence of Dactylosporangium siamense NBRC 106093.</title>
        <authorList>
            <person name="Komaki H."/>
            <person name="Tamura T."/>
        </authorList>
    </citation>
    <scope>NUCLEOTIDE SEQUENCE</scope>
    <source>
        <strain evidence="6">NBRC 106093</strain>
    </source>
</reference>
<evidence type="ECO:0000313" key="6">
    <source>
        <dbReference type="EMBL" id="GIG42598.1"/>
    </source>
</evidence>
<organism evidence="6 7">
    <name type="scientific">Dactylosporangium siamense</name>
    <dbReference type="NCBI Taxonomy" id="685454"/>
    <lineage>
        <taxon>Bacteria</taxon>
        <taxon>Bacillati</taxon>
        <taxon>Actinomycetota</taxon>
        <taxon>Actinomycetes</taxon>
        <taxon>Micromonosporales</taxon>
        <taxon>Micromonosporaceae</taxon>
        <taxon>Dactylosporangium</taxon>
    </lineage>
</organism>
<keyword evidence="3" id="KW-0560">Oxidoreductase</keyword>